<dbReference type="RefSeq" id="WP_259960282.1">
    <property type="nucleotide sequence ID" value="NZ_JAOAMV010000001.1"/>
</dbReference>
<feature type="region of interest" description="Disordered" evidence="1">
    <location>
        <begin position="1"/>
        <end position="26"/>
    </location>
</feature>
<dbReference type="EMBL" id="JAOAMV010000001">
    <property type="protein sequence ID" value="MCT2557504.1"/>
    <property type="molecule type" value="Genomic_DNA"/>
</dbReference>
<evidence type="ECO:0000313" key="3">
    <source>
        <dbReference type="Proteomes" id="UP001142648"/>
    </source>
</evidence>
<accession>A0A9X2VZ36</accession>
<name>A0A9X2VZ36_9SPHN</name>
<comment type="caution">
    <text evidence="2">The sequence shown here is derived from an EMBL/GenBank/DDBJ whole genome shotgun (WGS) entry which is preliminary data.</text>
</comment>
<dbReference type="Proteomes" id="UP001142648">
    <property type="component" value="Unassembled WGS sequence"/>
</dbReference>
<dbReference type="AlphaFoldDB" id="A0A9X2VZ36"/>
<protein>
    <submittedName>
        <fullName evidence="2">Uncharacterized protein</fullName>
    </submittedName>
</protein>
<reference evidence="2" key="1">
    <citation type="submission" date="2022-09" db="EMBL/GenBank/DDBJ databases">
        <title>The genome sequence of Tsuneonella sp. YG55.</title>
        <authorList>
            <person name="Liu Y."/>
        </authorList>
    </citation>
    <scope>NUCLEOTIDE SEQUENCE</scope>
    <source>
        <strain evidence="2">YG55</strain>
    </source>
</reference>
<organism evidence="2 3">
    <name type="scientific">Tsuneonella litorea</name>
    <dbReference type="NCBI Taxonomy" id="2976475"/>
    <lineage>
        <taxon>Bacteria</taxon>
        <taxon>Pseudomonadati</taxon>
        <taxon>Pseudomonadota</taxon>
        <taxon>Alphaproteobacteria</taxon>
        <taxon>Sphingomonadales</taxon>
        <taxon>Erythrobacteraceae</taxon>
        <taxon>Tsuneonella</taxon>
    </lineage>
</organism>
<evidence type="ECO:0000313" key="2">
    <source>
        <dbReference type="EMBL" id="MCT2557504.1"/>
    </source>
</evidence>
<gene>
    <name evidence="2" type="ORF">N0B51_00770</name>
</gene>
<sequence length="86" mass="9282">MLKGASDNPTFDFSEEGNQTKQAEPVKALSLNADGAGSPTIGPDVLRFARDTQRGDKAASASRQRIHAIPRLTILAREAMEACRTR</sequence>
<proteinExistence type="predicted"/>
<evidence type="ECO:0000256" key="1">
    <source>
        <dbReference type="SAM" id="MobiDB-lite"/>
    </source>
</evidence>
<feature type="compositionally biased region" description="Polar residues" evidence="1">
    <location>
        <begin position="7"/>
        <end position="22"/>
    </location>
</feature>
<keyword evidence="3" id="KW-1185">Reference proteome</keyword>